<dbReference type="InterPro" id="IPR050185">
    <property type="entry name" value="Ub_carboxyl-term_hydrolase"/>
</dbReference>
<evidence type="ECO:0000256" key="1">
    <source>
        <dbReference type="ARBA" id="ARBA00000707"/>
    </source>
</evidence>
<dbReference type="InterPro" id="IPR028889">
    <property type="entry name" value="USP"/>
</dbReference>
<dbReference type="PANTHER" id="PTHR21646">
    <property type="entry name" value="UBIQUITIN CARBOXYL-TERMINAL HYDROLASE"/>
    <property type="match status" value="1"/>
</dbReference>
<reference evidence="4 5" key="1">
    <citation type="submission" date="2020-08" db="EMBL/GenBank/DDBJ databases">
        <authorList>
            <person name="Koutsovoulos G."/>
            <person name="Danchin GJ E."/>
        </authorList>
    </citation>
    <scope>NUCLEOTIDE SEQUENCE [LARGE SCALE GENOMIC DNA]</scope>
</reference>
<evidence type="ECO:0000256" key="2">
    <source>
        <dbReference type="ARBA" id="ARBA00012759"/>
    </source>
</evidence>
<protein>
    <recommendedName>
        <fullName evidence="2">ubiquitinyl hydrolase 1</fullName>
        <ecNumber evidence="2">3.4.19.12</ecNumber>
    </recommendedName>
</protein>
<proteinExistence type="predicted"/>
<dbReference type="SUPFAM" id="SSF54001">
    <property type="entry name" value="Cysteine proteinases"/>
    <property type="match status" value="1"/>
</dbReference>
<evidence type="ECO:0000259" key="3">
    <source>
        <dbReference type="PROSITE" id="PS50235"/>
    </source>
</evidence>
<dbReference type="Pfam" id="PF00443">
    <property type="entry name" value="UCH"/>
    <property type="match status" value="1"/>
</dbReference>
<organism evidence="4 5">
    <name type="scientific">Meloidogyne enterolobii</name>
    <name type="common">Root-knot nematode worm</name>
    <name type="synonym">Meloidogyne mayaguensis</name>
    <dbReference type="NCBI Taxonomy" id="390850"/>
    <lineage>
        <taxon>Eukaryota</taxon>
        <taxon>Metazoa</taxon>
        <taxon>Ecdysozoa</taxon>
        <taxon>Nematoda</taxon>
        <taxon>Chromadorea</taxon>
        <taxon>Rhabditida</taxon>
        <taxon>Tylenchina</taxon>
        <taxon>Tylenchomorpha</taxon>
        <taxon>Tylenchoidea</taxon>
        <taxon>Meloidogynidae</taxon>
        <taxon>Meloidogyninae</taxon>
        <taxon>Meloidogyne</taxon>
    </lineage>
</organism>
<dbReference type="GO" id="GO:0004843">
    <property type="term" value="F:cysteine-type deubiquitinase activity"/>
    <property type="evidence" value="ECO:0007669"/>
    <property type="project" value="UniProtKB-EC"/>
</dbReference>
<dbReference type="InterPro" id="IPR038765">
    <property type="entry name" value="Papain-like_cys_pep_sf"/>
</dbReference>
<dbReference type="Proteomes" id="UP000580250">
    <property type="component" value="Unassembled WGS sequence"/>
</dbReference>
<dbReference type="InterPro" id="IPR001394">
    <property type="entry name" value="Peptidase_C19_UCH"/>
</dbReference>
<dbReference type="Gene3D" id="3.90.70.10">
    <property type="entry name" value="Cysteine proteinases"/>
    <property type="match status" value="2"/>
</dbReference>
<sequence length="538" mass="62620">MWFNDPSVDIYFHKTISALANENSPFCLGSQKDPHECMIWLLNKLNREFLNSLERFCILENNYRSIGNKYLYSMYESSKKDKKSNILKLFQGQFQKKIKCTAPNCGFVDISNETFLSVPLKIPLPHRVTVKFISMNPARKITRFHFDISEPNVKITDIMEQIDKTVNISTENMVACKIKPNAQLYLVPETNSVLEDENNLNNLIILQIPGEINEQLLENNLIIAVVYFVFGSVQNREIFGEPYITILNRDLGSGHLSFEIMKEGAFLLPKLFYKMNAGFTLYLQNSDGSFSRIDPIIEKPLFNEYVNNILNEKENNKKVIQIIVEWDLSLKEEFKSKLVKEQIIENYSYIKNFNYVSKPVPLITLIDNFVKSEPMKLWNCPKCKKPSGSIQIEFDQLPDILVFYINRFEKTIKNVKSVQIPQDLLDMKSYIDNGESVENNKYNLSCVLLDSFGHYTAATRNFIDGHWRLFNDAQVNELFFNDSQKEIFESANSSMFFYQRQHSKTARWFPQDVPKQIFGKYQGKIENNFIALDSLKIC</sequence>
<dbReference type="CDD" id="cd02257">
    <property type="entry name" value="Peptidase_C19"/>
    <property type="match status" value="2"/>
</dbReference>
<feature type="domain" description="USP" evidence="3">
    <location>
        <begin position="1"/>
        <end position="501"/>
    </location>
</feature>
<dbReference type="OrthoDB" id="265776at2759"/>
<dbReference type="EMBL" id="CAJEWN010000576">
    <property type="protein sequence ID" value="CAD2186173.1"/>
    <property type="molecule type" value="Genomic_DNA"/>
</dbReference>
<dbReference type="GO" id="GO:0016579">
    <property type="term" value="P:protein deubiquitination"/>
    <property type="evidence" value="ECO:0007669"/>
    <property type="project" value="InterPro"/>
</dbReference>
<dbReference type="AlphaFoldDB" id="A0A6V7WGP8"/>
<name>A0A6V7WGP8_MELEN</name>
<comment type="caution">
    <text evidence="4">The sequence shown here is derived from an EMBL/GenBank/DDBJ whole genome shotgun (WGS) entry which is preliminary data.</text>
</comment>
<evidence type="ECO:0000313" key="5">
    <source>
        <dbReference type="Proteomes" id="UP000580250"/>
    </source>
</evidence>
<evidence type="ECO:0000313" key="4">
    <source>
        <dbReference type="EMBL" id="CAD2186173.1"/>
    </source>
</evidence>
<comment type="catalytic activity">
    <reaction evidence="1">
        <text>Thiol-dependent hydrolysis of ester, thioester, amide, peptide and isopeptide bonds formed by the C-terminal Gly of ubiquitin (a 76-residue protein attached to proteins as an intracellular targeting signal).</text>
        <dbReference type="EC" id="3.4.19.12"/>
    </reaction>
</comment>
<dbReference type="EC" id="3.4.19.12" evidence="2"/>
<gene>
    <name evidence="4" type="ORF">MENT_LOCUS38644</name>
</gene>
<accession>A0A6V7WGP8</accession>
<dbReference type="PROSITE" id="PS50235">
    <property type="entry name" value="USP_3"/>
    <property type="match status" value="1"/>
</dbReference>